<dbReference type="RefSeq" id="WP_161009220.1">
    <property type="nucleotide sequence ID" value="NZ_WWCN01000018.1"/>
</dbReference>
<proteinExistence type="predicted"/>
<dbReference type="Proteomes" id="UP000479335">
    <property type="component" value="Unassembled WGS sequence"/>
</dbReference>
<reference evidence="1 2" key="1">
    <citation type="submission" date="2019-12" db="EMBL/GenBank/DDBJ databases">
        <title>Novel species isolated from a subtropical stream in China.</title>
        <authorList>
            <person name="Lu H."/>
        </authorList>
    </citation>
    <scope>NUCLEOTIDE SEQUENCE [LARGE SCALE GENOMIC DNA]</scope>
    <source>
        <strain evidence="1 2">FT135W</strain>
    </source>
</reference>
<comment type="caution">
    <text evidence="1">The sequence shown here is derived from an EMBL/GenBank/DDBJ whole genome shotgun (WGS) entry which is preliminary data.</text>
</comment>
<sequence length="86" mass="10104">MQRSGFTAEDFASDPVDVLPDNEDVYVLFEEMGTQWRVGMNGPTGLDYNVMYHKMDRMRLPEDEYRVMEMDIRVMESHALAAMHRK</sequence>
<dbReference type="Pfam" id="PF08809">
    <property type="entry name" value="DUF1799"/>
    <property type="match status" value="1"/>
</dbReference>
<dbReference type="AlphaFoldDB" id="A0A6L8KEA0"/>
<protein>
    <recommendedName>
        <fullName evidence="3">DUF1799 domain-containing protein</fullName>
    </recommendedName>
</protein>
<evidence type="ECO:0008006" key="3">
    <source>
        <dbReference type="Google" id="ProtNLM"/>
    </source>
</evidence>
<accession>A0A6L8KEA0</accession>
<dbReference type="InterPro" id="IPR014915">
    <property type="entry name" value="Phage_TLS_TfmB"/>
</dbReference>
<organism evidence="1 2">
    <name type="scientific">Duganella flavida</name>
    <dbReference type="NCBI Taxonomy" id="2692175"/>
    <lineage>
        <taxon>Bacteria</taxon>
        <taxon>Pseudomonadati</taxon>
        <taxon>Pseudomonadota</taxon>
        <taxon>Betaproteobacteria</taxon>
        <taxon>Burkholderiales</taxon>
        <taxon>Oxalobacteraceae</taxon>
        <taxon>Telluria group</taxon>
        <taxon>Duganella</taxon>
    </lineage>
</organism>
<keyword evidence="2" id="KW-1185">Reference proteome</keyword>
<evidence type="ECO:0000313" key="1">
    <source>
        <dbReference type="EMBL" id="MYM25783.1"/>
    </source>
</evidence>
<dbReference type="EMBL" id="WWCN01000018">
    <property type="protein sequence ID" value="MYM25783.1"/>
    <property type="molecule type" value="Genomic_DNA"/>
</dbReference>
<name>A0A6L8KEA0_9BURK</name>
<gene>
    <name evidence="1" type="ORF">GTP46_24450</name>
</gene>
<evidence type="ECO:0000313" key="2">
    <source>
        <dbReference type="Proteomes" id="UP000479335"/>
    </source>
</evidence>